<dbReference type="InterPro" id="IPR005184">
    <property type="entry name" value="DUF306_Meta_HslJ"/>
</dbReference>
<feature type="signal peptide" evidence="1">
    <location>
        <begin position="1"/>
        <end position="20"/>
    </location>
</feature>
<organism evidence="3 4">
    <name type="scientific">Erythrobacter litoralis</name>
    <dbReference type="NCBI Taxonomy" id="39960"/>
    <lineage>
        <taxon>Bacteria</taxon>
        <taxon>Pseudomonadati</taxon>
        <taxon>Pseudomonadota</taxon>
        <taxon>Alphaproteobacteria</taxon>
        <taxon>Sphingomonadales</taxon>
        <taxon>Erythrobacteraceae</taxon>
        <taxon>Erythrobacter/Porphyrobacter group</taxon>
        <taxon>Erythrobacter</taxon>
    </lineage>
</organism>
<dbReference type="EMBL" id="JMIX01000016">
    <property type="protein sequence ID" value="KEO88950.1"/>
    <property type="molecule type" value="Genomic_DNA"/>
</dbReference>
<dbReference type="Proteomes" id="UP000027866">
    <property type="component" value="Unassembled WGS sequence"/>
</dbReference>
<dbReference type="InterPro" id="IPR038670">
    <property type="entry name" value="HslJ-like_sf"/>
</dbReference>
<name>A0A074M859_9SPHN</name>
<protein>
    <recommendedName>
        <fullName evidence="2">DUF306 domain-containing protein</fullName>
    </recommendedName>
</protein>
<evidence type="ECO:0000256" key="1">
    <source>
        <dbReference type="SAM" id="SignalP"/>
    </source>
</evidence>
<evidence type="ECO:0000313" key="4">
    <source>
        <dbReference type="Proteomes" id="UP000027866"/>
    </source>
</evidence>
<feature type="chain" id="PRO_5001696833" description="DUF306 domain-containing protein" evidence="1">
    <location>
        <begin position="21"/>
        <end position="143"/>
    </location>
</feature>
<keyword evidence="1" id="KW-0732">Signal</keyword>
<keyword evidence="4" id="KW-1185">Reference proteome</keyword>
<evidence type="ECO:0000259" key="2">
    <source>
        <dbReference type="Pfam" id="PF03724"/>
    </source>
</evidence>
<gene>
    <name evidence="3" type="ORF">EH32_04390</name>
</gene>
<dbReference type="Pfam" id="PF03724">
    <property type="entry name" value="META"/>
    <property type="match status" value="1"/>
</dbReference>
<dbReference type="Gene3D" id="2.40.128.270">
    <property type="match status" value="1"/>
</dbReference>
<accession>A0A074M859</accession>
<evidence type="ECO:0000313" key="3">
    <source>
        <dbReference type="EMBL" id="KEO88950.1"/>
    </source>
</evidence>
<proteinExistence type="predicted"/>
<comment type="caution">
    <text evidence="3">The sequence shown here is derived from an EMBL/GenBank/DDBJ whole genome shotgun (WGS) entry which is preliminary data.</text>
</comment>
<dbReference type="AlphaFoldDB" id="A0A074M859"/>
<reference evidence="3 4" key="1">
    <citation type="submission" date="2014-04" db="EMBL/GenBank/DDBJ databases">
        <title>A comprehensive comparison of genomes of Erythrobacter spp. Strains.</title>
        <authorList>
            <person name="Zheng Q."/>
        </authorList>
    </citation>
    <scope>NUCLEOTIDE SEQUENCE [LARGE SCALE GENOMIC DNA]</scope>
    <source>
        <strain evidence="3 4">DSM 8509</strain>
    </source>
</reference>
<feature type="domain" description="DUF306" evidence="2">
    <location>
        <begin position="21"/>
        <end position="130"/>
    </location>
</feature>
<sequence length="143" mass="15317">MSAIAGAALLAACTTTPDMAEPLAGTSWRLLEMQSMDDAQGTTRADNPDRYTITFAEDGTAYMKLDCNRGRSSYETASTGAKQGSLQFGNIASTMAMCPPDSLSEKLGQQLGFVRSYVMRDGRLNMALMADGGILVWEPTEAE</sequence>